<organism evidence="4">
    <name type="scientific">bioreactor metagenome</name>
    <dbReference type="NCBI Taxonomy" id="1076179"/>
    <lineage>
        <taxon>unclassified sequences</taxon>
        <taxon>metagenomes</taxon>
        <taxon>ecological metagenomes</taxon>
    </lineage>
</organism>
<dbReference type="PANTHER" id="PTHR43788:SF6">
    <property type="entry name" value="DNA HELICASE B"/>
    <property type="match status" value="1"/>
</dbReference>
<evidence type="ECO:0000256" key="1">
    <source>
        <dbReference type="ARBA" id="ARBA00022741"/>
    </source>
</evidence>
<evidence type="ECO:0000259" key="3">
    <source>
        <dbReference type="Pfam" id="PF13538"/>
    </source>
</evidence>
<name>A0A644TZH6_9ZZZZ</name>
<dbReference type="InterPro" id="IPR027417">
    <property type="entry name" value="P-loop_NTPase"/>
</dbReference>
<keyword evidence="4" id="KW-0347">Helicase</keyword>
<accession>A0A644TZH6</accession>
<dbReference type="Gene3D" id="3.40.50.300">
    <property type="entry name" value="P-loop containing nucleotide triphosphate hydrolases"/>
    <property type="match status" value="2"/>
</dbReference>
<dbReference type="GO" id="GO:0005524">
    <property type="term" value="F:ATP binding"/>
    <property type="evidence" value="ECO:0007669"/>
    <property type="project" value="UniProtKB-KW"/>
</dbReference>
<gene>
    <name evidence="4" type="primary">recD2_9</name>
    <name evidence="4" type="ORF">SDC9_18177</name>
</gene>
<keyword evidence="1" id="KW-0547">Nucleotide-binding</keyword>
<dbReference type="Pfam" id="PF13604">
    <property type="entry name" value="AAA_30"/>
    <property type="match status" value="1"/>
</dbReference>
<dbReference type="GO" id="GO:0016787">
    <property type="term" value="F:hydrolase activity"/>
    <property type="evidence" value="ECO:0007669"/>
    <property type="project" value="UniProtKB-KW"/>
</dbReference>
<dbReference type="CDD" id="cd17933">
    <property type="entry name" value="DEXSc_RecD-like"/>
    <property type="match status" value="1"/>
</dbReference>
<reference evidence="4" key="1">
    <citation type="submission" date="2019-08" db="EMBL/GenBank/DDBJ databases">
        <authorList>
            <person name="Kucharzyk K."/>
            <person name="Murdoch R.W."/>
            <person name="Higgins S."/>
            <person name="Loffler F."/>
        </authorList>
    </citation>
    <scope>NUCLEOTIDE SEQUENCE</scope>
</reference>
<feature type="domain" description="UvrD-like helicase C-terminal" evidence="3">
    <location>
        <begin position="432"/>
        <end position="483"/>
    </location>
</feature>
<dbReference type="GO" id="GO:0003678">
    <property type="term" value="F:DNA helicase activity"/>
    <property type="evidence" value="ECO:0007669"/>
    <property type="project" value="UniProtKB-EC"/>
</dbReference>
<evidence type="ECO:0000256" key="2">
    <source>
        <dbReference type="ARBA" id="ARBA00022840"/>
    </source>
</evidence>
<keyword evidence="4" id="KW-0378">Hydrolase</keyword>
<dbReference type="Pfam" id="PF13538">
    <property type="entry name" value="UvrD_C_2"/>
    <property type="match status" value="1"/>
</dbReference>
<proteinExistence type="predicted"/>
<dbReference type="EMBL" id="VSSQ01000065">
    <property type="protein sequence ID" value="MPL72393.1"/>
    <property type="molecule type" value="Genomic_DNA"/>
</dbReference>
<keyword evidence="2" id="KW-0067">ATP-binding</keyword>
<protein>
    <submittedName>
        <fullName evidence="4">ATP-dependent RecD-like DNA helicase</fullName>
        <ecNumber evidence="4">3.6.4.12</ecNumber>
    </submittedName>
</protein>
<dbReference type="SUPFAM" id="SSF52540">
    <property type="entry name" value="P-loop containing nucleoside triphosphate hydrolases"/>
    <property type="match status" value="1"/>
</dbReference>
<dbReference type="PANTHER" id="PTHR43788">
    <property type="entry name" value="DNA2/NAM7 HELICASE FAMILY MEMBER"/>
    <property type="match status" value="1"/>
</dbReference>
<dbReference type="InterPro" id="IPR050534">
    <property type="entry name" value="Coronavir_polyprotein_1ab"/>
</dbReference>
<sequence length="492" mass="55479">MVILSDTEEHMIEMDTRLMAGNILKELGHEPTEGQKTLVELLSIFITEPPKPHRQPAFLLRGYAGTGKTSLVSALVRILPLAGLQSVLLAPTGRAAKVLASYSRKQALTIHRKIYKAISAEDGKLRMDISANPHKYTLFIVDEASMIPGPGGAGESGIYGHRDLLDDLITYVYSSEGCRLILIGDRAQLPPVGNEESPALDENILNNQYHLDTTVYELHEVVRQSLESGILTNATRLRQQLVPEKPELPFFHLRGFEDIRMIDGASFEDALNSCYSRFGVENTAIITRSNKRANLFNNEVRARLLFRETELSAGDIIMITRNNYFWLPSGAKAGFIANGDMAEVRRIRHIGEMYGYRFADVSIKLVDYPEEEVIDVKLMLDSMNTNTPNMPQEEMQKLFDEILLDSTEITSEKARIEKVKSSQFYNAVQAKFAYALTCHKTQGGQWDAVFIDHGYLTAEMVDAGFVRWLYTALTRSTTEVYLVNFNEMFFEK</sequence>
<dbReference type="EC" id="3.6.4.12" evidence="4"/>
<comment type="caution">
    <text evidence="4">The sequence shown here is derived from an EMBL/GenBank/DDBJ whole genome shotgun (WGS) entry which is preliminary data.</text>
</comment>
<dbReference type="InterPro" id="IPR027785">
    <property type="entry name" value="UvrD-like_helicase_C"/>
</dbReference>
<dbReference type="AlphaFoldDB" id="A0A644TZH6"/>
<dbReference type="CDD" id="cd18809">
    <property type="entry name" value="SF1_C_RecD"/>
    <property type="match status" value="1"/>
</dbReference>
<evidence type="ECO:0000313" key="4">
    <source>
        <dbReference type="EMBL" id="MPL72393.1"/>
    </source>
</evidence>